<protein>
    <submittedName>
        <fullName evidence="4">Cholesterol-binding START domain containing protein</fullName>
    </submittedName>
</protein>
<feature type="coiled-coil region" evidence="2">
    <location>
        <begin position="74"/>
        <end position="101"/>
    </location>
</feature>
<accession>A0A481Z224</accession>
<dbReference type="EMBL" id="MK500399">
    <property type="protein sequence ID" value="QBK88814.1"/>
    <property type="molecule type" value="Genomic_DNA"/>
</dbReference>
<sequence length="289" mass="33910">MSTKKHNRVIKLQFEQPYNGIFQPNNDSKQPNNGRENTHIICKHCGKSISHRNHIKRHTRSCKEYAKHRLRDAVDGKDKIIEKLTEKTEQQEKELEALRYVEKEYLEFMKKVANNSIDKATTINNTNNINTNNTNNTNNINMFYVINHFKHAQNYEKLMEPPLTNEETKYIIENGALSGCFNLITNRCIDGIELKDRPFHCVDSSRCKYLLYSDNNWNIDSNGEKILGGAYPKVTKVFKPDKNIDYDNKIELEKHLDDMNQIIDLKKNGKKRILRELNKKTLLKNNIKQ</sequence>
<evidence type="ECO:0000259" key="3">
    <source>
        <dbReference type="PROSITE" id="PS50157"/>
    </source>
</evidence>
<keyword evidence="1" id="KW-0862">Zinc</keyword>
<organism evidence="4">
    <name type="scientific">Mimivirus LCMiAC01</name>
    <dbReference type="NCBI Taxonomy" id="2506608"/>
    <lineage>
        <taxon>Viruses</taxon>
        <taxon>Varidnaviria</taxon>
        <taxon>Bamfordvirae</taxon>
        <taxon>Nucleocytoviricota</taxon>
        <taxon>Megaviricetes</taxon>
        <taxon>Imitervirales</taxon>
        <taxon>Mimiviridae</taxon>
        <taxon>Klosneuvirinae</taxon>
    </lineage>
</organism>
<dbReference type="PROSITE" id="PS50157">
    <property type="entry name" value="ZINC_FINGER_C2H2_2"/>
    <property type="match status" value="1"/>
</dbReference>
<feature type="domain" description="C2H2-type" evidence="3">
    <location>
        <begin position="40"/>
        <end position="73"/>
    </location>
</feature>
<evidence type="ECO:0000313" key="4">
    <source>
        <dbReference type="EMBL" id="QBK88814.1"/>
    </source>
</evidence>
<name>A0A481Z224_9VIRU</name>
<reference evidence="4" key="1">
    <citation type="journal article" date="2019" name="MBio">
        <title>Virus Genomes from Deep Sea Sediments Expand the Ocean Megavirome and Support Independent Origins of Viral Gigantism.</title>
        <authorList>
            <person name="Backstrom D."/>
            <person name="Yutin N."/>
            <person name="Jorgensen S.L."/>
            <person name="Dharamshi J."/>
            <person name="Homa F."/>
            <person name="Zaremba-Niedwiedzka K."/>
            <person name="Spang A."/>
            <person name="Wolf Y.I."/>
            <person name="Koonin E.V."/>
            <person name="Ettema T.J."/>
        </authorList>
    </citation>
    <scope>NUCLEOTIDE SEQUENCE</scope>
</reference>
<evidence type="ECO:0000256" key="2">
    <source>
        <dbReference type="SAM" id="Coils"/>
    </source>
</evidence>
<dbReference type="GO" id="GO:0008270">
    <property type="term" value="F:zinc ion binding"/>
    <property type="evidence" value="ECO:0007669"/>
    <property type="project" value="UniProtKB-KW"/>
</dbReference>
<proteinExistence type="predicted"/>
<keyword evidence="1" id="KW-0863">Zinc-finger</keyword>
<keyword evidence="1" id="KW-0479">Metal-binding</keyword>
<keyword evidence="2" id="KW-0175">Coiled coil</keyword>
<dbReference type="InterPro" id="IPR013087">
    <property type="entry name" value="Znf_C2H2_type"/>
</dbReference>
<evidence type="ECO:0000256" key="1">
    <source>
        <dbReference type="PROSITE-ProRule" id="PRU00042"/>
    </source>
</evidence>
<gene>
    <name evidence="4" type="ORF">LCMiAC01_04960</name>
</gene>